<dbReference type="Gene3D" id="3.10.20.310">
    <property type="entry name" value="membrane protein fhac"/>
    <property type="match status" value="5"/>
</dbReference>
<dbReference type="GO" id="GO:0009279">
    <property type="term" value="C:cell outer membrane"/>
    <property type="evidence" value="ECO:0007669"/>
    <property type="project" value="UniProtKB-UniRule"/>
</dbReference>
<keyword evidence="3" id="KW-0732">Signal</keyword>
<accession>A0A9D9EGR8</accession>
<reference evidence="11" key="2">
    <citation type="journal article" date="2021" name="PeerJ">
        <title>Extensive microbial diversity within the chicken gut microbiome revealed by metagenomics and culture.</title>
        <authorList>
            <person name="Gilroy R."/>
            <person name="Ravi A."/>
            <person name="Getino M."/>
            <person name="Pursley I."/>
            <person name="Horton D.L."/>
            <person name="Alikhan N.F."/>
            <person name="Baker D."/>
            <person name="Gharbi K."/>
            <person name="Hall N."/>
            <person name="Watson M."/>
            <person name="Adriaenssens E.M."/>
            <person name="Foster-Nyarko E."/>
            <person name="Jarju S."/>
            <person name="Secka A."/>
            <person name="Antonio M."/>
            <person name="Oren A."/>
            <person name="Chaudhuri R.R."/>
            <person name="La Ragione R."/>
            <person name="Hildebrand F."/>
            <person name="Pallen M.J."/>
        </authorList>
    </citation>
    <scope>NUCLEOTIDE SEQUENCE</scope>
    <source>
        <strain evidence="11">D3-1215</strain>
    </source>
</reference>
<evidence type="ECO:0000256" key="5">
    <source>
        <dbReference type="ARBA" id="ARBA00023136"/>
    </source>
</evidence>
<dbReference type="InterPro" id="IPR010827">
    <property type="entry name" value="BamA/TamA_POTRA"/>
</dbReference>
<proteinExistence type="predicted"/>
<name>A0A9D9EGR8_9BACT</name>
<comment type="subcellular location">
    <subcellularLocation>
        <location evidence="1">Membrane</location>
    </subcellularLocation>
</comment>
<dbReference type="EMBL" id="JADIMR010000094">
    <property type="protein sequence ID" value="MBO8447349.1"/>
    <property type="molecule type" value="Genomic_DNA"/>
</dbReference>
<gene>
    <name evidence="11" type="primary">bamA</name>
    <name evidence="11" type="ORF">IAC32_06360</name>
</gene>
<dbReference type="PANTHER" id="PTHR12815">
    <property type="entry name" value="SORTING AND ASSEMBLY MACHINERY SAMM50 PROTEIN FAMILY MEMBER"/>
    <property type="match status" value="1"/>
</dbReference>
<keyword evidence="5" id="KW-0472">Membrane</keyword>
<protein>
    <recommendedName>
        <fullName evidence="7">Outer membrane protein assembly factor BamA</fullName>
    </recommendedName>
</protein>
<keyword evidence="4" id="KW-0677">Repeat</keyword>
<feature type="region of interest" description="Disordered" evidence="8">
    <location>
        <begin position="1"/>
        <end position="64"/>
    </location>
</feature>
<comment type="caution">
    <text evidence="11">The sequence shown here is derived from an EMBL/GenBank/DDBJ whole genome shotgun (WGS) entry which is preliminary data.</text>
</comment>
<feature type="domain" description="POTRA" evidence="10">
    <location>
        <begin position="410"/>
        <end position="484"/>
    </location>
</feature>
<dbReference type="NCBIfam" id="TIGR03303">
    <property type="entry name" value="OM_YaeT"/>
    <property type="match status" value="1"/>
</dbReference>
<keyword evidence="6" id="KW-0998">Cell outer membrane</keyword>
<evidence type="ECO:0000256" key="4">
    <source>
        <dbReference type="ARBA" id="ARBA00022737"/>
    </source>
</evidence>
<dbReference type="AlphaFoldDB" id="A0A9D9EGR8"/>
<dbReference type="PANTHER" id="PTHR12815:SF47">
    <property type="entry name" value="TRANSLOCATION AND ASSEMBLY MODULE SUBUNIT TAMA"/>
    <property type="match status" value="1"/>
</dbReference>
<feature type="domain" description="POTRA" evidence="10">
    <location>
        <begin position="232"/>
        <end position="322"/>
    </location>
</feature>
<feature type="domain" description="POTRA" evidence="10">
    <location>
        <begin position="149"/>
        <end position="228"/>
    </location>
</feature>
<dbReference type="InterPro" id="IPR023707">
    <property type="entry name" value="OM_assembly_BamA"/>
</dbReference>
<dbReference type="PIRSF" id="PIRSF006076">
    <property type="entry name" value="OM_assembly_OMP85"/>
    <property type="match status" value="1"/>
</dbReference>
<feature type="domain" description="POTRA" evidence="10">
    <location>
        <begin position="325"/>
        <end position="406"/>
    </location>
</feature>
<dbReference type="Pfam" id="PF07244">
    <property type="entry name" value="POTRA"/>
    <property type="match status" value="4"/>
</dbReference>
<dbReference type="Proteomes" id="UP000823637">
    <property type="component" value="Unassembled WGS sequence"/>
</dbReference>
<evidence type="ECO:0000313" key="11">
    <source>
        <dbReference type="EMBL" id="MBO8447349.1"/>
    </source>
</evidence>
<sequence length="889" mass="101554">MTAQGLQFTGPAPAANRHKSQQAVSGSELDSYANSSSQEVEDDDNSFLESNGSGEPVLSGDELPDFAYSDPRTYTIEEITVSGEHTYEDFVLIGYSGLKKGAQIAIPSDDISNVIRRFWKQGLFSNVKVEVVSMRGNKVWLNLHLDQRPRISQINFNGVKKRDKEDLEKGISMQKGTQLTPYVIDKAEKYILRYYRDKGFYYAKVNIVPREDGTSTGGNIVDINVDQGKRIKVNHLIVEGNKALTTRQVDRAMKKTNDRHNFLNIFRNKKFLPDEYKNDKQLLIDKYNELGYRDAYIVRDSVFADSLKPDKYVNVLVEVNEGKQYFFRNINFLGNTVYNSEYLQHMLDVKKGDVYNLTKLDERLYMDDDCVSNLYLDNGYLFFNMDAVETNIVGDSIDMEVRISEGRQATINRVNIEGSEYLYEHVVRRELRTKPGDLFSKSDIMRSMRELAATGHFSADPGKMDIRTIPDPENGTVDLTYVLEAKRNDQVELSAGWGQTGVVGTLRLKFTNFSLRNIFNFKSYRPLPQGDGQTLTLSAQTNGMYYQAYSLSFVEPWLGGKRPNNFTFSIYYSIQSGVSSSYNSSYYYGYYYDDNAYNTWYSSSYDPDQYIKIFGVAAGIGTRLNWPDDYFTIYGQVSYQNYNLSKWRYFALNTGRSNNFNVSATLARNSLDQPIYTTRGSDISLSVALTPPYSAFDGKDYSNASTQEKYEWIEYYKIKFKSKFFVPLTRDNKLVLMGRAEFGFLGYYNPNKRSPFETFWVGGDGMTGYSSTYATETVALRGYSNGALTPYIDGYQAGNIYTKFTLELRYPLLMKETTMIWALVFAEAGNCWSDYDNFNPLDLKRSAGVGVRVYMPMFGLLGVDWAYGFDEVNGTRSGSQFHFIIGQEF</sequence>
<evidence type="ECO:0000256" key="6">
    <source>
        <dbReference type="ARBA" id="ARBA00023237"/>
    </source>
</evidence>
<evidence type="ECO:0000313" key="12">
    <source>
        <dbReference type="Proteomes" id="UP000823637"/>
    </source>
</evidence>
<evidence type="ECO:0000256" key="8">
    <source>
        <dbReference type="SAM" id="MobiDB-lite"/>
    </source>
</evidence>
<dbReference type="InterPro" id="IPR039910">
    <property type="entry name" value="D15-like"/>
</dbReference>
<evidence type="ECO:0000259" key="9">
    <source>
        <dbReference type="Pfam" id="PF01103"/>
    </source>
</evidence>
<dbReference type="Pfam" id="PF01103">
    <property type="entry name" value="Omp85"/>
    <property type="match status" value="1"/>
</dbReference>
<organism evidence="11 12">
    <name type="scientific">Candidatus Enterocola intestinipullorum</name>
    <dbReference type="NCBI Taxonomy" id="2840783"/>
    <lineage>
        <taxon>Bacteria</taxon>
        <taxon>Pseudomonadati</taxon>
        <taxon>Bacteroidota</taxon>
        <taxon>Bacteroidia</taxon>
        <taxon>Bacteroidales</taxon>
        <taxon>Candidatus Enterocola</taxon>
    </lineage>
</organism>
<dbReference type="InterPro" id="IPR000184">
    <property type="entry name" value="Bac_surfAg_D15"/>
</dbReference>
<evidence type="ECO:0000256" key="7">
    <source>
        <dbReference type="NCBIfam" id="TIGR03303"/>
    </source>
</evidence>
<reference evidence="11" key="1">
    <citation type="submission" date="2020-10" db="EMBL/GenBank/DDBJ databases">
        <authorList>
            <person name="Gilroy R."/>
        </authorList>
    </citation>
    <scope>NUCLEOTIDE SEQUENCE</scope>
    <source>
        <strain evidence="11">D3-1215</strain>
    </source>
</reference>
<dbReference type="GO" id="GO:0071709">
    <property type="term" value="P:membrane assembly"/>
    <property type="evidence" value="ECO:0007669"/>
    <property type="project" value="InterPro"/>
</dbReference>
<dbReference type="Gene3D" id="2.40.160.50">
    <property type="entry name" value="membrane protein fhac: a member of the omp85/tpsb transporter family"/>
    <property type="match status" value="1"/>
</dbReference>
<feature type="domain" description="Bacterial surface antigen (D15)" evidence="9">
    <location>
        <begin position="530"/>
        <end position="889"/>
    </location>
</feature>
<keyword evidence="2" id="KW-0812">Transmembrane</keyword>
<evidence type="ECO:0000259" key="10">
    <source>
        <dbReference type="Pfam" id="PF07244"/>
    </source>
</evidence>
<evidence type="ECO:0000256" key="1">
    <source>
        <dbReference type="ARBA" id="ARBA00004370"/>
    </source>
</evidence>
<evidence type="ECO:0000256" key="2">
    <source>
        <dbReference type="ARBA" id="ARBA00022692"/>
    </source>
</evidence>
<evidence type="ECO:0000256" key="3">
    <source>
        <dbReference type="ARBA" id="ARBA00022729"/>
    </source>
</evidence>